<organism evidence="2">
    <name type="scientific">Aliivibrio wodanis</name>
    <dbReference type="NCBI Taxonomy" id="80852"/>
    <lineage>
        <taxon>Bacteria</taxon>
        <taxon>Pseudomonadati</taxon>
        <taxon>Pseudomonadota</taxon>
        <taxon>Gammaproteobacteria</taxon>
        <taxon>Vibrionales</taxon>
        <taxon>Vibrionaceae</taxon>
        <taxon>Aliivibrio</taxon>
    </lineage>
</organism>
<dbReference type="InterPro" id="IPR013783">
    <property type="entry name" value="Ig-like_fold"/>
</dbReference>
<dbReference type="InterPro" id="IPR000601">
    <property type="entry name" value="PKD_dom"/>
</dbReference>
<dbReference type="NCBIfam" id="TIGR02167">
    <property type="entry name" value="Liste_lipo_26"/>
    <property type="match status" value="2"/>
</dbReference>
<dbReference type="InterPro" id="IPR005046">
    <property type="entry name" value="DUF285"/>
</dbReference>
<proteinExistence type="predicted"/>
<dbReference type="InterPro" id="IPR032179">
    <property type="entry name" value="Cry22Aa_Ig-like"/>
</dbReference>
<sequence length="336" mass="37423">MLFVPVLLTACNESGSDIEDTQAPLIQLNGESQVIIGQGRPYNELGATATDIVDGIVQVKLPTTSVNTDTLGDYELVYTASDSQGNQSTAIRIISVVEPRPFITTWKTDTPGGKSLDNQVTISTKFNDHSYDYNIDWGDGHIDYNQSGDITHTYAVAGTYTISINDTFPQLASYSLDEKKLQTLEQWGDIKWESLADTFYGAQNLTNNASDTPDLRLVTEFDYMFAEASLFNADLSRWDVSNVTRFYYMFENADSFTGDISSWDISNVTNMVGMFNNLTLTTERYDALLINWSKQQVQNNVTFDADNSQFSIEAQAARDILVVDKNWIIDDAGLAP</sequence>
<dbReference type="CDD" id="cd00146">
    <property type="entry name" value="PKD"/>
    <property type="match status" value="1"/>
</dbReference>
<dbReference type="Gene3D" id="2.60.40.10">
    <property type="entry name" value="Immunoglobulins"/>
    <property type="match status" value="2"/>
</dbReference>
<name>A0A5Q4YZK3_9GAMM</name>
<dbReference type="AlphaFoldDB" id="A0A5Q4YZK3"/>
<dbReference type="PROSITE" id="PS50093">
    <property type="entry name" value="PKD"/>
    <property type="match status" value="1"/>
</dbReference>
<accession>A0A5Q4YZK3</accession>
<evidence type="ECO:0000313" key="2">
    <source>
        <dbReference type="EMBL" id="VVV04263.1"/>
    </source>
</evidence>
<feature type="domain" description="PKD" evidence="1">
    <location>
        <begin position="133"/>
        <end position="165"/>
    </location>
</feature>
<evidence type="ECO:0000259" key="1">
    <source>
        <dbReference type="PROSITE" id="PS50093"/>
    </source>
</evidence>
<dbReference type="InterPro" id="IPR011889">
    <property type="entry name" value="Liste_lipo_26"/>
</dbReference>
<dbReference type="Pfam" id="PF03382">
    <property type="entry name" value="DUF285"/>
    <property type="match status" value="1"/>
</dbReference>
<dbReference type="EMBL" id="LR721750">
    <property type="protein sequence ID" value="VVV04263.1"/>
    <property type="molecule type" value="Genomic_DNA"/>
</dbReference>
<dbReference type="Pfam" id="PF16403">
    <property type="entry name" value="Bact_surface_Ig-like"/>
    <property type="match status" value="1"/>
</dbReference>
<dbReference type="InterPro" id="IPR035986">
    <property type="entry name" value="PKD_dom_sf"/>
</dbReference>
<protein>
    <recommendedName>
        <fullName evidence="1">PKD domain-containing protein</fullName>
    </recommendedName>
</protein>
<reference evidence="2" key="1">
    <citation type="submission" date="2019-09" db="EMBL/GenBank/DDBJ databases">
        <authorList>
            <person name="Hjerde E."/>
        </authorList>
    </citation>
    <scope>NUCLEOTIDE SEQUENCE</scope>
    <source>
        <strain evidence="2">06/09/160</strain>
    </source>
</reference>
<gene>
    <name evidence="2" type="ORF">AW0309160_01647</name>
</gene>
<dbReference type="SUPFAM" id="SSF49299">
    <property type="entry name" value="PKD domain"/>
    <property type="match status" value="1"/>
</dbReference>